<evidence type="ECO:0000313" key="3">
    <source>
        <dbReference type="EMBL" id="MEP0863310.1"/>
    </source>
</evidence>
<dbReference type="RefSeq" id="WP_190420444.1">
    <property type="nucleotide sequence ID" value="NZ_JAMPKK010000003.1"/>
</dbReference>
<keyword evidence="2" id="KW-0812">Transmembrane</keyword>
<name>A0ABV0JIP3_9CYAN</name>
<dbReference type="PANTHER" id="PTHR45648">
    <property type="entry name" value="GDSL LIPASE/ACYLHYDROLASE FAMILY PROTEIN (AFU_ORTHOLOGUE AFUA_4G14700)"/>
    <property type="match status" value="1"/>
</dbReference>
<dbReference type="PANTHER" id="PTHR45648:SF22">
    <property type="entry name" value="GDSL LIPASE_ACYLHYDROLASE FAMILY PROTEIN (AFU_ORTHOLOGUE AFUA_4G14700)"/>
    <property type="match status" value="1"/>
</dbReference>
<gene>
    <name evidence="3" type="ORF">NDI37_02370</name>
</gene>
<evidence type="ECO:0000256" key="2">
    <source>
        <dbReference type="SAM" id="Phobius"/>
    </source>
</evidence>
<keyword evidence="2" id="KW-0472">Membrane</keyword>
<dbReference type="Gene3D" id="3.40.50.1110">
    <property type="entry name" value="SGNH hydrolase"/>
    <property type="match status" value="1"/>
</dbReference>
<dbReference type="InterPro" id="IPR001087">
    <property type="entry name" value="GDSL"/>
</dbReference>
<dbReference type="Proteomes" id="UP001442494">
    <property type="component" value="Unassembled WGS sequence"/>
</dbReference>
<comment type="caution">
    <text evidence="3">The sequence shown here is derived from an EMBL/GenBank/DDBJ whole genome shotgun (WGS) entry which is preliminary data.</text>
</comment>
<protein>
    <submittedName>
        <fullName evidence="3">SGNH/GDSL hydrolase family protein</fullName>
    </submittedName>
</protein>
<organism evidence="3 4">
    <name type="scientific">Funiculus sociatus GB2-A5</name>
    <dbReference type="NCBI Taxonomy" id="2933946"/>
    <lineage>
        <taxon>Bacteria</taxon>
        <taxon>Bacillati</taxon>
        <taxon>Cyanobacteriota</taxon>
        <taxon>Cyanophyceae</taxon>
        <taxon>Coleofasciculales</taxon>
        <taxon>Coleofasciculaceae</taxon>
        <taxon>Funiculus</taxon>
    </lineage>
</organism>
<dbReference type="InterPro" id="IPR036514">
    <property type="entry name" value="SGNH_hydro_sf"/>
</dbReference>
<accession>A0ABV0JIP3</accession>
<evidence type="ECO:0000313" key="4">
    <source>
        <dbReference type="Proteomes" id="UP001442494"/>
    </source>
</evidence>
<dbReference type="GO" id="GO:0016787">
    <property type="term" value="F:hydrolase activity"/>
    <property type="evidence" value="ECO:0007669"/>
    <property type="project" value="UniProtKB-KW"/>
</dbReference>
<proteinExistence type="predicted"/>
<keyword evidence="1 3" id="KW-0378">Hydrolase</keyword>
<keyword evidence="2" id="KW-1133">Transmembrane helix</keyword>
<evidence type="ECO:0000256" key="1">
    <source>
        <dbReference type="ARBA" id="ARBA00022801"/>
    </source>
</evidence>
<dbReference type="CDD" id="cd01846">
    <property type="entry name" value="fatty_acyltransferase_like"/>
    <property type="match status" value="1"/>
</dbReference>
<dbReference type="EMBL" id="JAMPKK010000003">
    <property type="protein sequence ID" value="MEP0863310.1"/>
    <property type="molecule type" value="Genomic_DNA"/>
</dbReference>
<sequence length="319" mass="34197">MLIKKILVATAGAAIAFFTVLGFPKEVSAKNFDEIYVFGDSISDVGNAYKVTRGESPSNPPYFRGRYSNGLVWADYLAAKLKLKSSTETNFAFGGAKTGNSREFSPGLLTQIETFKATHSSADPKALYIVWAGANDYLGGATDSTAPVNNLSVAVKSLADAGAKNIVVVNLPDLGKLPGTRISERSNSLNNLTQKHNSALAASLNNLRQQLSDINITYLDVNSLFNQVVNNPEKFGFTNVTNACLSQAKICDNPNEYLFWDNIHPTTAAHKLLVELAFASSKPAPQPVSISTPIPFVMGAIAFGAGTGFIIKRQKAVKN</sequence>
<dbReference type="Pfam" id="PF00657">
    <property type="entry name" value="Lipase_GDSL"/>
    <property type="match status" value="1"/>
</dbReference>
<keyword evidence="4" id="KW-1185">Reference proteome</keyword>
<reference evidence="3 4" key="1">
    <citation type="submission" date="2022-04" db="EMBL/GenBank/DDBJ databases">
        <title>Positive selection, recombination, and allopatry shape intraspecific diversity of widespread and dominant cyanobacteria.</title>
        <authorList>
            <person name="Wei J."/>
            <person name="Shu W."/>
            <person name="Hu C."/>
        </authorList>
    </citation>
    <scope>NUCLEOTIDE SEQUENCE [LARGE SCALE GENOMIC DNA]</scope>
    <source>
        <strain evidence="3 4">GB2-A5</strain>
    </source>
</reference>
<dbReference type="InterPro" id="IPR051058">
    <property type="entry name" value="GDSL_Est/Lipase"/>
</dbReference>
<feature type="transmembrane region" description="Helical" evidence="2">
    <location>
        <begin position="290"/>
        <end position="311"/>
    </location>
</feature>
<dbReference type="SUPFAM" id="SSF52266">
    <property type="entry name" value="SGNH hydrolase"/>
    <property type="match status" value="1"/>
</dbReference>